<sequence length="144" mass="16354">MKNKSKYIYLSYGLIAFLFIAAWFSDSTVYKPLVSDLTKSNAVKIVNSLEANDISYKINTSESILFVPASEYQTALGALNKLHIDETTQPISGNIESLINSPIKFYEQTWFIHFYKLFGCLIFAMVVVLAIVRPLLRHEIYGES</sequence>
<feature type="transmembrane region" description="Helical" evidence="1">
    <location>
        <begin position="7"/>
        <end position="25"/>
    </location>
</feature>
<keyword evidence="1" id="KW-1133">Transmembrane helix</keyword>
<dbReference type="KEGG" id="cate:C2869_05975"/>
<feature type="domain" description="Flagellar M-ring N-terminal" evidence="2">
    <location>
        <begin position="27"/>
        <end position="84"/>
    </location>
</feature>
<evidence type="ECO:0000256" key="1">
    <source>
        <dbReference type="SAM" id="Phobius"/>
    </source>
</evidence>
<name>A0A2S0VP95_9ALTE</name>
<gene>
    <name evidence="3" type="ORF">C2869_05975</name>
</gene>
<dbReference type="RefSeq" id="WP_108602085.1">
    <property type="nucleotide sequence ID" value="NZ_CP026604.1"/>
</dbReference>
<keyword evidence="4" id="KW-1185">Reference proteome</keyword>
<evidence type="ECO:0000313" key="4">
    <source>
        <dbReference type="Proteomes" id="UP000244441"/>
    </source>
</evidence>
<keyword evidence="1" id="KW-0812">Transmembrane</keyword>
<dbReference type="AlphaFoldDB" id="A0A2S0VP95"/>
<reference evidence="3 4" key="1">
    <citation type="submission" date="2018-01" db="EMBL/GenBank/DDBJ databases">
        <title>Genome sequence of a Cantenovulum-like bacteria.</title>
        <authorList>
            <person name="Tan W.R."/>
            <person name="Lau N.-S."/>
            <person name="Go F."/>
            <person name="Amirul A.-A.A."/>
        </authorList>
    </citation>
    <scope>NUCLEOTIDE SEQUENCE [LARGE SCALE GENOMIC DNA]</scope>
    <source>
        <strain evidence="3 4">CCB-QB4</strain>
    </source>
</reference>
<evidence type="ECO:0000259" key="2">
    <source>
        <dbReference type="Pfam" id="PF01514"/>
    </source>
</evidence>
<dbReference type="Pfam" id="PF01514">
    <property type="entry name" value="YscJ_FliF"/>
    <property type="match status" value="1"/>
</dbReference>
<organism evidence="3 4">
    <name type="scientific">Saccharobesus litoralis</name>
    <dbReference type="NCBI Taxonomy" id="2172099"/>
    <lineage>
        <taxon>Bacteria</taxon>
        <taxon>Pseudomonadati</taxon>
        <taxon>Pseudomonadota</taxon>
        <taxon>Gammaproteobacteria</taxon>
        <taxon>Alteromonadales</taxon>
        <taxon>Alteromonadaceae</taxon>
        <taxon>Saccharobesus</taxon>
    </lineage>
</organism>
<evidence type="ECO:0000313" key="3">
    <source>
        <dbReference type="EMBL" id="AWB66013.1"/>
    </source>
</evidence>
<accession>A0A2S0VP95</accession>
<protein>
    <recommendedName>
        <fullName evidence="2">Flagellar M-ring N-terminal domain-containing protein</fullName>
    </recommendedName>
</protein>
<dbReference type="InterPro" id="IPR006182">
    <property type="entry name" value="FliF_N_dom"/>
</dbReference>
<dbReference type="EMBL" id="CP026604">
    <property type="protein sequence ID" value="AWB66013.1"/>
    <property type="molecule type" value="Genomic_DNA"/>
</dbReference>
<dbReference type="Proteomes" id="UP000244441">
    <property type="component" value="Chromosome"/>
</dbReference>
<keyword evidence="1" id="KW-0472">Membrane</keyword>
<proteinExistence type="predicted"/>
<feature type="transmembrane region" description="Helical" evidence="1">
    <location>
        <begin position="110"/>
        <end position="132"/>
    </location>
</feature>